<evidence type="ECO:0000313" key="4">
    <source>
        <dbReference type="EMBL" id="SFH67173.1"/>
    </source>
</evidence>
<keyword evidence="5" id="KW-1185">Reference proteome</keyword>
<dbReference type="Proteomes" id="UP000199377">
    <property type="component" value="Unassembled WGS sequence"/>
</dbReference>
<dbReference type="Gene3D" id="3.50.50.60">
    <property type="entry name" value="FAD/NAD(P)-binding domain"/>
    <property type="match status" value="3"/>
</dbReference>
<dbReference type="STRING" id="1114924.SAMN05216258_101430"/>
<dbReference type="InterPro" id="IPR051209">
    <property type="entry name" value="FAD-bind_Monooxygenase_sf"/>
</dbReference>
<dbReference type="GO" id="GO:0004499">
    <property type="term" value="F:N,N-dimethylaniline monooxygenase activity"/>
    <property type="evidence" value="ECO:0007669"/>
    <property type="project" value="InterPro"/>
</dbReference>
<dbReference type="PANTHER" id="PTHR42877">
    <property type="entry name" value="L-ORNITHINE N(5)-MONOOXYGENASE-RELATED"/>
    <property type="match status" value="1"/>
</dbReference>
<dbReference type="PANTHER" id="PTHR42877:SF4">
    <property type="entry name" value="FAD_NAD(P)-BINDING DOMAIN-CONTAINING PROTEIN-RELATED"/>
    <property type="match status" value="1"/>
</dbReference>
<accession>A0A1I3BY83</accession>
<dbReference type="AlphaFoldDB" id="A0A1I3BY83"/>
<dbReference type="OrthoDB" id="312624at2"/>
<evidence type="ECO:0000256" key="2">
    <source>
        <dbReference type="ARBA" id="ARBA00022827"/>
    </source>
</evidence>
<reference evidence="4 5" key="1">
    <citation type="submission" date="2016-10" db="EMBL/GenBank/DDBJ databases">
        <authorList>
            <person name="de Groot N.N."/>
        </authorList>
    </citation>
    <scope>NUCLEOTIDE SEQUENCE [LARGE SCALE GENOMIC DNA]</scope>
    <source>
        <strain evidence="4 5">CGMCC 1.11030</strain>
    </source>
</reference>
<dbReference type="GO" id="GO:0050660">
    <property type="term" value="F:flavin adenine dinucleotide binding"/>
    <property type="evidence" value="ECO:0007669"/>
    <property type="project" value="InterPro"/>
</dbReference>
<proteinExistence type="predicted"/>
<evidence type="ECO:0000313" key="5">
    <source>
        <dbReference type="Proteomes" id="UP000199377"/>
    </source>
</evidence>
<dbReference type="EMBL" id="FOQH01000001">
    <property type="protein sequence ID" value="SFH67173.1"/>
    <property type="molecule type" value="Genomic_DNA"/>
</dbReference>
<dbReference type="RefSeq" id="WP_092857345.1">
    <property type="nucleotide sequence ID" value="NZ_FOQH01000001.1"/>
</dbReference>
<keyword evidence="4" id="KW-0503">Monooxygenase</keyword>
<name>A0A1I3BY83_9RHOB</name>
<gene>
    <name evidence="4" type="ORF">SAMN05216258_101430</name>
</gene>
<dbReference type="InterPro" id="IPR036188">
    <property type="entry name" value="FAD/NAD-bd_sf"/>
</dbReference>
<organism evidence="4 5">
    <name type="scientific">Albimonas pacifica</name>
    <dbReference type="NCBI Taxonomy" id="1114924"/>
    <lineage>
        <taxon>Bacteria</taxon>
        <taxon>Pseudomonadati</taxon>
        <taxon>Pseudomonadota</taxon>
        <taxon>Alphaproteobacteria</taxon>
        <taxon>Rhodobacterales</taxon>
        <taxon>Paracoccaceae</taxon>
        <taxon>Albimonas</taxon>
    </lineage>
</organism>
<keyword evidence="2" id="KW-0274">FAD</keyword>
<sequence length="481" mass="51730">MTLRIAVIGAGASGIAAAARMRAAGHETTVFEKAARLGGTWRENRYPGVACDIPSHLYRYSFAPNPDWTTEYAGGAEILAYLDRAAEALGVAGLIRCGEEVRRAELQGRRWRLTTTTGDAGAFDMVIAAMGVLHKPVLPAIPGRERFAGPAFHSARWPEGLALDGLRVGVIGTGSSATQIVSAAAEGAARIDLFQRTPQWIFSVPNRPIAEAKRAAFAAEPERMRNLYDLLGEAMNGRFAAALVGRNPEALAEIEANCRANLARVRDPDLRARLTPDYAVGCKRLVISDRFYDAIQRPNARLVTDPIAGIEPEGVRTAGGALHALDVLVFATGFDTFNFHRPTTVLGRGGRDLDAEWAVSSRALRSVAVPGFPNFFFVGGPNSPIGNFSFLMTAEAQVGFIEGLAALIEDGGTPRLVAPREEATQAWNARLEAAMPATVWAAGGCSSWYFDRSGKVASWPWTYEDFTASLARPNPAEFEIA</sequence>
<dbReference type="InterPro" id="IPR020946">
    <property type="entry name" value="Flavin_mOase-like"/>
</dbReference>
<dbReference type="Pfam" id="PF00743">
    <property type="entry name" value="FMO-like"/>
    <property type="match status" value="1"/>
</dbReference>
<keyword evidence="3" id="KW-0560">Oxidoreductase</keyword>
<dbReference type="SUPFAM" id="SSF51905">
    <property type="entry name" value="FAD/NAD(P)-binding domain"/>
    <property type="match status" value="2"/>
</dbReference>
<dbReference type="PRINTS" id="PR00419">
    <property type="entry name" value="ADXRDTASE"/>
</dbReference>
<evidence type="ECO:0000256" key="1">
    <source>
        <dbReference type="ARBA" id="ARBA00022630"/>
    </source>
</evidence>
<protein>
    <submittedName>
        <fullName evidence="4">Cyclohexanone monooxygenase</fullName>
    </submittedName>
</protein>
<keyword evidence="1" id="KW-0285">Flavoprotein</keyword>
<dbReference type="GO" id="GO:0050661">
    <property type="term" value="F:NADP binding"/>
    <property type="evidence" value="ECO:0007669"/>
    <property type="project" value="InterPro"/>
</dbReference>
<evidence type="ECO:0000256" key="3">
    <source>
        <dbReference type="ARBA" id="ARBA00023002"/>
    </source>
</evidence>